<name>A0A2W5TF99_9BACT</name>
<keyword evidence="1" id="KW-1133">Transmembrane helix</keyword>
<feature type="transmembrane region" description="Helical" evidence="1">
    <location>
        <begin position="157"/>
        <end position="175"/>
    </location>
</feature>
<feature type="transmembrane region" description="Helical" evidence="1">
    <location>
        <begin position="104"/>
        <end position="126"/>
    </location>
</feature>
<protein>
    <recommendedName>
        <fullName evidence="2">Glycosyltransferase RgtA/B/C/D-like domain-containing protein</fullName>
    </recommendedName>
</protein>
<feature type="transmembrane region" description="Helical" evidence="1">
    <location>
        <begin position="230"/>
        <end position="260"/>
    </location>
</feature>
<feature type="transmembrane region" description="Helical" evidence="1">
    <location>
        <begin position="34"/>
        <end position="53"/>
    </location>
</feature>
<evidence type="ECO:0000313" key="4">
    <source>
        <dbReference type="Proteomes" id="UP000249061"/>
    </source>
</evidence>
<proteinExistence type="predicted"/>
<feature type="transmembrane region" description="Helical" evidence="1">
    <location>
        <begin position="205"/>
        <end position="223"/>
    </location>
</feature>
<keyword evidence="1" id="KW-0812">Transmembrane</keyword>
<feature type="transmembrane region" description="Helical" evidence="1">
    <location>
        <begin position="182"/>
        <end position="199"/>
    </location>
</feature>
<dbReference type="AlphaFoldDB" id="A0A2W5TF99"/>
<dbReference type="InterPro" id="IPR038731">
    <property type="entry name" value="RgtA/B/C-like"/>
</dbReference>
<organism evidence="3 4">
    <name type="scientific">Archangium gephyra</name>
    <dbReference type="NCBI Taxonomy" id="48"/>
    <lineage>
        <taxon>Bacteria</taxon>
        <taxon>Pseudomonadati</taxon>
        <taxon>Myxococcota</taxon>
        <taxon>Myxococcia</taxon>
        <taxon>Myxococcales</taxon>
        <taxon>Cystobacterineae</taxon>
        <taxon>Archangiaceae</taxon>
        <taxon>Archangium</taxon>
    </lineage>
</organism>
<evidence type="ECO:0000256" key="1">
    <source>
        <dbReference type="SAM" id="Phobius"/>
    </source>
</evidence>
<evidence type="ECO:0000259" key="2">
    <source>
        <dbReference type="Pfam" id="PF13231"/>
    </source>
</evidence>
<gene>
    <name evidence="3" type="ORF">DI536_16410</name>
</gene>
<comment type="caution">
    <text evidence="3">The sequence shown here is derived from an EMBL/GenBank/DDBJ whole genome shotgun (WGS) entry which is preliminary data.</text>
</comment>
<evidence type="ECO:0000313" key="3">
    <source>
        <dbReference type="EMBL" id="PZR11913.1"/>
    </source>
</evidence>
<sequence length="291" mass="32145">MHAWIEENAHVTILRSAVAPRDCFGQAHPVSGRVFSVAALVFGLTTFTVYAVAPQRVQSDSIWSIPLALTLLQDGSLTLDRYADTCARVPHGCSTLNGHLRPEFPIATSLIAAIPLALVEGVVHVWPWPNRAFERWETHAHARGDITLDFFDVTENLIASGVVALAAVFFFLAALRRLGTVRGALMAAVVFAFGTSLFSTASRVLWQHGPALLFATIALWLSLRVSTRRGLLLLGVCLGAAWVCRPTMALFGLAMCWPLWCTHRWVNHCRRTSPRRGSVRRRSGKRSPEIW</sequence>
<reference evidence="3 4" key="1">
    <citation type="submission" date="2017-08" db="EMBL/GenBank/DDBJ databases">
        <title>Infants hospitalized years apart are colonized by the same room-sourced microbial strains.</title>
        <authorList>
            <person name="Brooks B."/>
            <person name="Olm M.R."/>
            <person name="Firek B.A."/>
            <person name="Baker R."/>
            <person name="Thomas B.C."/>
            <person name="Morowitz M.J."/>
            <person name="Banfield J.F."/>
        </authorList>
    </citation>
    <scope>NUCLEOTIDE SEQUENCE [LARGE SCALE GENOMIC DNA]</scope>
    <source>
        <strain evidence="3">S2_003_000_R2_14</strain>
    </source>
</reference>
<dbReference type="Pfam" id="PF13231">
    <property type="entry name" value="PMT_2"/>
    <property type="match status" value="1"/>
</dbReference>
<keyword evidence="1" id="KW-0472">Membrane</keyword>
<dbReference type="EMBL" id="QFQP01000013">
    <property type="protein sequence ID" value="PZR11913.1"/>
    <property type="molecule type" value="Genomic_DNA"/>
</dbReference>
<dbReference type="Proteomes" id="UP000249061">
    <property type="component" value="Unassembled WGS sequence"/>
</dbReference>
<feature type="domain" description="Glycosyltransferase RgtA/B/C/D-like" evidence="2">
    <location>
        <begin position="159"/>
        <end position="262"/>
    </location>
</feature>
<accession>A0A2W5TF99</accession>